<accession>A0ABP7QVX7</accession>
<dbReference type="EMBL" id="BAABAL010000004">
    <property type="protein sequence ID" value="GAA3988892.1"/>
    <property type="molecule type" value="Genomic_DNA"/>
</dbReference>
<dbReference type="RefSeq" id="WP_344870742.1">
    <property type="nucleotide sequence ID" value="NZ_BAABAL010000004.1"/>
</dbReference>
<feature type="region of interest" description="Disordered" evidence="1">
    <location>
        <begin position="241"/>
        <end position="261"/>
    </location>
</feature>
<sequence length="321" mass="35608">MKIRASDGTVFHINEHHVIYLYRAVNRDRIGTSTGTHVVLLSKFADWNGLAETANDSGAEFSHAKITWKKKGSELFPAKAQSMAKLTGPEIQALASYLNDDVEIAIPVRQRSADFSSALAVIEDLKRVAVSTVLDFPWPARFALGVKYKSGSRGDHHTEHFVWGEGGDQDYPHIHCFVKPDGTLYEALATLKPVNGKDKRHFKFLNNLTVPREGTLREDDAVLTVLEKVLKAVVYGEDIAAPAPAKPPRRRGKQQQNASEEEEVVAVEVVAPIDGHFVKYALTHGKDPAWVARLATGAGIEPETIHTWEIWNFEALEDNEV</sequence>
<name>A0ABP7QVX7_9PSEU</name>
<proteinExistence type="predicted"/>
<gene>
    <name evidence="2" type="ORF">GCM10022247_04230</name>
</gene>
<evidence type="ECO:0000313" key="3">
    <source>
        <dbReference type="Proteomes" id="UP001501747"/>
    </source>
</evidence>
<keyword evidence="3" id="KW-1185">Reference proteome</keyword>
<comment type="caution">
    <text evidence="2">The sequence shown here is derived from an EMBL/GenBank/DDBJ whole genome shotgun (WGS) entry which is preliminary data.</text>
</comment>
<evidence type="ECO:0000256" key="1">
    <source>
        <dbReference type="SAM" id="MobiDB-lite"/>
    </source>
</evidence>
<protein>
    <submittedName>
        <fullName evidence="2">Uncharacterized protein</fullName>
    </submittedName>
</protein>
<evidence type="ECO:0000313" key="2">
    <source>
        <dbReference type="EMBL" id="GAA3988892.1"/>
    </source>
</evidence>
<reference evidence="3" key="1">
    <citation type="journal article" date="2019" name="Int. J. Syst. Evol. Microbiol.">
        <title>The Global Catalogue of Microorganisms (GCM) 10K type strain sequencing project: providing services to taxonomists for standard genome sequencing and annotation.</title>
        <authorList>
            <consortium name="The Broad Institute Genomics Platform"/>
            <consortium name="The Broad Institute Genome Sequencing Center for Infectious Disease"/>
            <person name="Wu L."/>
            <person name="Ma J."/>
        </authorList>
    </citation>
    <scope>NUCLEOTIDE SEQUENCE [LARGE SCALE GENOMIC DNA]</scope>
    <source>
        <strain evidence="3">JCM 17342</strain>
    </source>
</reference>
<organism evidence="2 3">
    <name type="scientific">Allokutzneria multivorans</name>
    <dbReference type="NCBI Taxonomy" id="1142134"/>
    <lineage>
        <taxon>Bacteria</taxon>
        <taxon>Bacillati</taxon>
        <taxon>Actinomycetota</taxon>
        <taxon>Actinomycetes</taxon>
        <taxon>Pseudonocardiales</taxon>
        <taxon>Pseudonocardiaceae</taxon>
        <taxon>Allokutzneria</taxon>
    </lineage>
</organism>
<dbReference type="Proteomes" id="UP001501747">
    <property type="component" value="Unassembled WGS sequence"/>
</dbReference>